<evidence type="ECO:0000313" key="8">
    <source>
        <dbReference type="Proteomes" id="UP000608071"/>
    </source>
</evidence>
<dbReference type="CDD" id="cd00085">
    <property type="entry name" value="HNHc"/>
    <property type="match status" value="1"/>
</dbReference>
<dbReference type="PANTHER" id="PTHR41286">
    <property type="entry name" value="HNH NUCLEASE YAJD-RELATED"/>
    <property type="match status" value="1"/>
</dbReference>
<dbReference type="PANTHER" id="PTHR41286:SF1">
    <property type="entry name" value="HNH NUCLEASE YAJD-RELATED"/>
    <property type="match status" value="1"/>
</dbReference>
<gene>
    <name evidence="7" type="ORF">H9647_06750</name>
</gene>
<organism evidence="7 8">
    <name type="scientific">Paenibacillus gallinarum</name>
    <dbReference type="NCBI Taxonomy" id="2762232"/>
    <lineage>
        <taxon>Bacteria</taxon>
        <taxon>Bacillati</taxon>
        <taxon>Bacillota</taxon>
        <taxon>Bacilli</taxon>
        <taxon>Bacillales</taxon>
        <taxon>Paenibacillaceae</taxon>
        <taxon>Paenibacillus</taxon>
    </lineage>
</organism>
<proteinExistence type="inferred from homology"/>
<feature type="domain" description="HNH nuclease" evidence="6">
    <location>
        <begin position="33"/>
        <end position="89"/>
    </location>
</feature>
<keyword evidence="1" id="KW-0540">Nuclease</keyword>
<evidence type="ECO:0000256" key="1">
    <source>
        <dbReference type="ARBA" id="ARBA00022722"/>
    </source>
</evidence>
<comment type="caution">
    <text evidence="7">The sequence shown here is derived from an EMBL/GenBank/DDBJ whole genome shotgun (WGS) entry which is preliminary data.</text>
</comment>
<keyword evidence="7" id="KW-0255">Endonuclease</keyword>
<protein>
    <recommendedName>
        <fullName evidence="4">Putative HNH nuclease YajD</fullName>
    </recommendedName>
</protein>
<evidence type="ECO:0000256" key="4">
    <source>
        <dbReference type="ARBA" id="ARBA00040194"/>
    </source>
</evidence>
<dbReference type="Gene3D" id="1.10.30.50">
    <property type="match status" value="1"/>
</dbReference>
<evidence type="ECO:0000256" key="2">
    <source>
        <dbReference type="ARBA" id="ARBA00022801"/>
    </source>
</evidence>
<dbReference type="GO" id="GO:0004519">
    <property type="term" value="F:endonuclease activity"/>
    <property type="evidence" value="ECO:0007669"/>
    <property type="project" value="UniProtKB-KW"/>
</dbReference>
<evidence type="ECO:0000256" key="5">
    <source>
        <dbReference type="SAM" id="MobiDB-lite"/>
    </source>
</evidence>
<feature type="region of interest" description="Disordered" evidence="5">
    <location>
        <begin position="88"/>
        <end position="119"/>
    </location>
</feature>
<dbReference type="RefSeq" id="WP_191798995.1">
    <property type="nucleotide sequence ID" value="NZ_JACSQL010000002.1"/>
</dbReference>
<keyword evidence="8" id="KW-1185">Reference proteome</keyword>
<feature type="compositionally biased region" description="Basic residues" evidence="5">
    <location>
        <begin position="97"/>
        <end position="119"/>
    </location>
</feature>
<dbReference type="Pfam" id="PF01844">
    <property type="entry name" value="HNH"/>
    <property type="match status" value="1"/>
</dbReference>
<comment type="similarity">
    <text evidence="3">Belongs to the HNH nuclease family.</text>
</comment>
<dbReference type="InterPro" id="IPR002711">
    <property type="entry name" value="HNH"/>
</dbReference>
<evidence type="ECO:0000313" key="7">
    <source>
        <dbReference type="EMBL" id="MBD7967754.1"/>
    </source>
</evidence>
<accession>A0ABR8SXD2</accession>
<dbReference type="InterPro" id="IPR003615">
    <property type="entry name" value="HNH_nuc"/>
</dbReference>
<dbReference type="Proteomes" id="UP000608071">
    <property type="component" value="Unassembled WGS sequence"/>
</dbReference>
<name>A0ABR8SXD2_9BACL</name>
<evidence type="ECO:0000259" key="6">
    <source>
        <dbReference type="SMART" id="SM00507"/>
    </source>
</evidence>
<reference evidence="7 8" key="1">
    <citation type="submission" date="2020-08" db="EMBL/GenBank/DDBJ databases">
        <title>A Genomic Blueprint of the Chicken Gut Microbiome.</title>
        <authorList>
            <person name="Gilroy R."/>
            <person name="Ravi A."/>
            <person name="Getino M."/>
            <person name="Pursley I."/>
            <person name="Horton D.L."/>
            <person name="Alikhan N.-F."/>
            <person name="Baker D."/>
            <person name="Gharbi K."/>
            <person name="Hall N."/>
            <person name="Watson M."/>
            <person name="Adriaenssens E.M."/>
            <person name="Foster-Nyarko E."/>
            <person name="Jarju S."/>
            <person name="Secka A."/>
            <person name="Antonio M."/>
            <person name="Oren A."/>
            <person name="Chaudhuri R."/>
            <person name="La Ragione R.M."/>
            <person name="Hildebrand F."/>
            <person name="Pallen M.J."/>
        </authorList>
    </citation>
    <scope>NUCLEOTIDE SEQUENCE [LARGE SCALE GENOMIC DNA]</scope>
    <source>
        <strain evidence="7 8">Sa2BVA9</strain>
    </source>
</reference>
<keyword evidence="2" id="KW-0378">Hydrolase</keyword>
<evidence type="ECO:0000256" key="3">
    <source>
        <dbReference type="ARBA" id="ARBA00038412"/>
    </source>
</evidence>
<dbReference type="SMART" id="SM00507">
    <property type="entry name" value="HNHc"/>
    <property type="match status" value="1"/>
</dbReference>
<dbReference type="EMBL" id="JACSQL010000002">
    <property type="protein sequence ID" value="MBD7967754.1"/>
    <property type="molecule type" value="Genomic_DNA"/>
</dbReference>
<sequence>MSNDNKMLSNKAYDKYKRNPEARAFYRSAAWQKVRLIILQRDNYLCQECFKKDRLTIANIVHHIEPLLDNWDKGLEEDNLESICESCHNKEHPEKGSRKKEVKQSKVRIHKPKTNRAIV</sequence>